<feature type="transmembrane region" description="Helical" evidence="2">
    <location>
        <begin position="7"/>
        <end position="25"/>
    </location>
</feature>
<dbReference type="Pfam" id="PF20773">
    <property type="entry name" value="InhA-like_MAM"/>
    <property type="match status" value="1"/>
</dbReference>
<evidence type="ECO:0000313" key="6">
    <source>
        <dbReference type="Proteomes" id="UP001610063"/>
    </source>
</evidence>
<dbReference type="Gene3D" id="2.130.10.10">
    <property type="entry name" value="YVTN repeat-like/Quinoprotein amine dehydrogenase"/>
    <property type="match status" value="4"/>
</dbReference>
<dbReference type="InterPro" id="IPR052025">
    <property type="entry name" value="Xyloglucanase_GH74"/>
</dbReference>
<dbReference type="PANTHER" id="PTHR43739:SF5">
    <property type="entry name" value="EXO-ALPHA-SIALIDASE"/>
    <property type="match status" value="1"/>
</dbReference>
<feature type="domain" description="Secretion system C-terminal sorting" evidence="4">
    <location>
        <begin position="1250"/>
        <end position="1310"/>
    </location>
</feature>
<keyword evidence="2" id="KW-0472">Membrane</keyword>
<dbReference type="InterPro" id="IPR015943">
    <property type="entry name" value="WD40/YVTN_repeat-like_dom_sf"/>
</dbReference>
<feature type="domain" description="Sortilin N-terminal" evidence="3">
    <location>
        <begin position="245"/>
        <end position="362"/>
    </location>
</feature>
<dbReference type="InterPro" id="IPR026444">
    <property type="entry name" value="Secre_tail"/>
</dbReference>
<organism evidence="5 6">
    <name type="scientific">Marinoscillum luteum</name>
    <dbReference type="NCBI Taxonomy" id="861051"/>
    <lineage>
        <taxon>Bacteria</taxon>
        <taxon>Pseudomonadati</taxon>
        <taxon>Bacteroidota</taxon>
        <taxon>Cytophagia</taxon>
        <taxon>Cytophagales</taxon>
        <taxon>Reichenbachiellaceae</taxon>
        <taxon>Marinoscillum</taxon>
    </lineage>
</organism>
<dbReference type="EMBL" id="JBIPKE010000019">
    <property type="protein sequence ID" value="MFH6984787.1"/>
    <property type="molecule type" value="Genomic_DNA"/>
</dbReference>
<keyword evidence="2" id="KW-1133">Transmembrane helix</keyword>
<comment type="caution">
    <text evidence="5">The sequence shown here is derived from an EMBL/GenBank/DDBJ whole genome shotgun (WGS) entry which is preliminary data.</text>
</comment>
<proteinExistence type="predicted"/>
<keyword evidence="1" id="KW-0677">Repeat</keyword>
<sequence length="1318" mass="142912">MKIKNKSAISAVGALLILLCTVYWMKQGDQEISHDDTIVKEEVSRFERKHLMLPEERFKIRQQLTYREGGVNYQPGYLQKELVKSLAAANVSKSRSVPVNIVERGPSNVPGRARGLIVLPQDDTHMTWLVGSSGGGVWKTTDGGASWIDKSPNFPTLAVTSLAYCESQPDVIYAGTGEYIASAYTNINGDGIFKSLDAGETWTQLASTAGNELWQSVTRVIVDPNNPDVVLASTAPNFWGSYTSNIMKSTDGGLSWNSVFNAQAGAIEQIVASPNDFNILYAGQSGVGVLGSLDAGDTWSLISNGMSPSSRVELAVSPVDPTRLYASVVGGLDASQEADIYYSNDSGNNWTLITDPSNTVDVLGGQGWYDNTILAHPFNLNEFYVGGIGIYKYTVDVAAGVGESDPTFLGTETGGTEAFMARVNFTAELDGGTLALGSAPADEFTSVEIRFGPGRSQKAHRFLVPSGRGSGVGDAEYTYQDYVDVPFEVWDVDATPERQLMVAFRDQQRDGIFNLIYNNTEGGENDANNTHSREYLYINSRTYSETPSDAIATTGGHVDDDLFFIWPYLVAGATWDPDNLPESAFRINWGTVVSGQYDVVSAADPYGRVDGKNSNVHPDHHNLVAVIHDAEAKEWQIVNVNDGASYASNVSANPGVSLNSWHFAGSMMNTTQFYGADKAPGVDRYVAGAQDNGSWFSPSGEDASKTTEYEEAWGGDGFDAVWHPTDINKLIVTSQNLGIGRSIDGGNSFLNATVGLGADPALPFIGQFSNAPQRPDVVFTLAGNGVYKSEDFAGSWQLIDMTGYSDWATSSLMSIEISDATPDVMWAGASISNSGSLFLSTDKGESFAPVPDNGINTGLITGIATNYHDYKTVYVLFSYAKSAKVVRSTDLGETWEDISGFSAGSTSTGFPDVAVYDLQVMPHDPNTIWVGSEIGIIESTDNGASWHLLDSNMPRASVWEIDLKEDQLVIASHSRGIWSYTLPEVPLITYYPEITDVSAGLSNEVGVLVNFISDFDSAQLYINGDYASSVVSPDLGENLFTASTSETELEIVVRGFKGSAPYTSDAFEFTTYSFAATQSSYVDRFDTDDDHFTGSMEIKKVTGFPSQAIHSAHNYEANSNKVFNLLIPIEVKSSDATFSYKDVAIVEPGADYVTLEGSTDGISWVTIAKYDASANDKWTAAFESKLSGREDYFVDHEYNLLDHFNAGDVVVFRFRLQSDAQVNSWGWAIDDVAIQGEILAADQILSSLIVFPNPTTDFLAIESQVPLAKVELFGLDGSVKRVSFNNNQLDMRGLRTGIYLLKIVSENGSVQTLRVSKD</sequence>
<dbReference type="SUPFAM" id="SSF110296">
    <property type="entry name" value="Oligoxyloglucan reducing end-specific cellobiohydrolase"/>
    <property type="match status" value="2"/>
</dbReference>
<dbReference type="InterPro" id="IPR031778">
    <property type="entry name" value="Sortilin_N"/>
</dbReference>
<evidence type="ECO:0000259" key="3">
    <source>
        <dbReference type="Pfam" id="PF15902"/>
    </source>
</evidence>
<name>A0ABW7NBQ7_9BACT</name>
<accession>A0ABW7NBQ7</accession>
<gene>
    <name evidence="5" type="ORF">ACHKAR_15130</name>
</gene>
<dbReference type="Proteomes" id="UP001610063">
    <property type="component" value="Unassembled WGS sequence"/>
</dbReference>
<evidence type="ECO:0000313" key="5">
    <source>
        <dbReference type="EMBL" id="MFH6984787.1"/>
    </source>
</evidence>
<protein>
    <submittedName>
        <fullName evidence="5">T9SS type A sorting domain-containing protein</fullName>
    </submittedName>
</protein>
<dbReference type="Pfam" id="PF18962">
    <property type="entry name" value="Por_Secre_tail"/>
    <property type="match status" value="1"/>
</dbReference>
<evidence type="ECO:0000259" key="4">
    <source>
        <dbReference type="Pfam" id="PF18962"/>
    </source>
</evidence>
<dbReference type="Pfam" id="PF15902">
    <property type="entry name" value="Sortilin-Vps10"/>
    <property type="match status" value="1"/>
</dbReference>
<keyword evidence="2" id="KW-0812">Transmembrane</keyword>
<keyword evidence="6" id="KW-1185">Reference proteome</keyword>
<dbReference type="RefSeq" id="WP_395418218.1">
    <property type="nucleotide sequence ID" value="NZ_JBIPKE010000019.1"/>
</dbReference>
<reference evidence="5 6" key="1">
    <citation type="journal article" date="2013" name="Int. J. Syst. Evol. Microbiol.">
        <title>Marinoscillum luteum sp. nov., isolated from marine sediment.</title>
        <authorList>
            <person name="Cha I.T."/>
            <person name="Park S.J."/>
            <person name="Kim S.J."/>
            <person name="Kim J.G."/>
            <person name="Jung M.Y."/>
            <person name="Shin K.S."/>
            <person name="Kwon K.K."/>
            <person name="Yang S.H."/>
            <person name="Seo Y.S."/>
            <person name="Rhee S.K."/>
        </authorList>
    </citation>
    <scope>NUCLEOTIDE SEQUENCE [LARGE SCALE GENOMIC DNA]</scope>
    <source>
        <strain evidence="5 6">KCTC 23939</strain>
    </source>
</reference>
<dbReference type="Gene3D" id="2.60.120.260">
    <property type="entry name" value="Galactose-binding domain-like"/>
    <property type="match status" value="1"/>
</dbReference>
<dbReference type="PANTHER" id="PTHR43739">
    <property type="entry name" value="XYLOGLUCANASE (EUROFUNG)"/>
    <property type="match status" value="1"/>
</dbReference>
<dbReference type="NCBIfam" id="TIGR04183">
    <property type="entry name" value="Por_Secre_tail"/>
    <property type="match status" value="1"/>
</dbReference>
<evidence type="ECO:0000256" key="1">
    <source>
        <dbReference type="ARBA" id="ARBA00022737"/>
    </source>
</evidence>
<dbReference type="CDD" id="cd15482">
    <property type="entry name" value="Sialidase_non-viral"/>
    <property type="match status" value="1"/>
</dbReference>
<evidence type="ECO:0000256" key="2">
    <source>
        <dbReference type="SAM" id="Phobius"/>
    </source>
</evidence>